<evidence type="ECO:0000313" key="6">
    <source>
        <dbReference type="EMBL" id="MEU2126475.1"/>
    </source>
</evidence>
<gene>
    <name evidence="6" type="ORF">ABZ507_32175</name>
</gene>
<feature type="non-terminal residue" evidence="6">
    <location>
        <position position="2867"/>
    </location>
</feature>
<dbReference type="PANTHER" id="PTHR45527">
    <property type="entry name" value="NONRIBOSOMAL PEPTIDE SYNTHETASE"/>
    <property type="match status" value="1"/>
</dbReference>
<dbReference type="PROSITE" id="PS50075">
    <property type="entry name" value="CARRIER"/>
    <property type="match status" value="3"/>
</dbReference>
<evidence type="ECO:0000256" key="1">
    <source>
        <dbReference type="ARBA" id="ARBA00001957"/>
    </source>
</evidence>
<dbReference type="InterPro" id="IPR045851">
    <property type="entry name" value="AMP-bd_C_sf"/>
</dbReference>
<proteinExistence type="predicted"/>
<comment type="cofactor">
    <cofactor evidence="1">
        <name>pantetheine 4'-phosphate</name>
        <dbReference type="ChEBI" id="CHEBI:47942"/>
    </cofactor>
</comment>
<dbReference type="Gene3D" id="3.40.50.980">
    <property type="match status" value="6"/>
</dbReference>
<dbReference type="InterPro" id="IPR036736">
    <property type="entry name" value="ACP-like_sf"/>
</dbReference>
<dbReference type="InterPro" id="IPR020806">
    <property type="entry name" value="PKS_PP-bd"/>
</dbReference>
<dbReference type="InterPro" id="IPR023213">
    <property type="entry name" value="CAT-like_dom_sf"/>
</dbReference>
<dbReference type="CDD" id="cd17646">
    <property type="entry name" value="A_NRPS_AB3403-like"/>
    <property type="match status" value="2"/>
</dbReference>
<dbReference type="EMBL" id="JBEYBR010000146">
    <property type="protein sequence ID" value="MEU2126475.1"/>
    <property type="molecule type" value="Genomic_DNA"/>
</dbReference>
<dbReference type="SUPFAM" id="SSF52777">
    <property type="entry name" value="CoA-dependent acyltransferases"/>
    <property type="match status" value="4"/>
</dbReference>
<dbReference type="RefSeq" id="WP_357993683.1">
    <property type="nucleotide sequence ID" value="NZ_JBEYBR010000146.1"/>
</dbReference>
<dbReference type="NCBIfam" id="TIGR01733">
    <property type="entry name" value="AA-adenyl-dom"/>
    <property type="match status" value="3"/>
</dbReference>
<dbReference type="InterPro" id="IPR009081">
    <property type="entry name" value="PP-bd_ACP"/>
</dbReference>
<dbReference type="Pfam" id="PF00668">
    <property type="entry name" value="Condensation"/>
    <property type="match status" value="2"/>
</dbReference>
<feature type="region of interest" description="Disordered" evidence="4">
    <location>
        <begin position="2266"/>
        <end position="2307"/>
    </location>
</feature>
<dbReference type="Pfam" id="PF13193">
    <property type="entry name" value="AMP-binding_C"/>
    <property type="match status" value="3"/>
</dbReference>
<evidence type="ECO:0000256" key="3">
    <source>
        <dbReference type="ARBA" id="ARBA00022553"/>
    </source>
</evidence>
<dbReference type="PANTHER" id="PTHR45527:SF1">
    <property type="entry name" value="FATTY ACID SYNTHASE"/>
    <property type="match status" value="1"/>
</dbReference>
<dbReference type="Gene3D" id="3.40.50.1820">
    <property type="entry name" value="alpha/beta hydrolase"/>
    <property type="match status" value="1"/>
</dbReference>
<dbReference type="Proteomes" id="UP001550535">
    <property type="component" value="Unassembled WGS sequence"/>
</dbReference>
<keyword evidence="3" id="KW-0597">Phosphoprotein</keyword>
<feature type="domain" description="Carrier" evidence="5">
    <location>
        <begin position="2782"/>
        <end position="2857"/>
    </location>
</feature>
<dbReference type="InterPro" id="IPR006162">
    <property type="entry name" value="Ppantetheine_attach_site"/>
</dbReference>
<dbReference type="Pfam" id="PF00550">
    <property type="entry name" value="PP-binding"/>
    <property type="match status" value="3"/>
</dbReference>
<dbReference type="SUPFAM" id="SSF56801">
    <property type="entry name" value="Acetyl-CoA synthetase-like"/>
    <property type="match status" value="3"/>
</dbReference>
<comment type="caution">
    <text evidence="6">The sequence shown here is derived from an EMBL/GenBank/DDBJ whole genome shotgun (WGS) entry which is preliminary data.</text>
</comment>
<name>A0ABV2XKP1_9NOCA</name>
<dbReference type="Pfam" id="PF00501">
    <property type="entry name" value="AMP-binding"/>
    <property type="match status" value="3"/>
</dbReference>
<accession>A0ABV2XKP1</accession>
<dbReference type="Gene3D" id="3.30.559.30">
    <property type="entry name" value="Nonribosomal peptide synthetase, condensation domain"/>
    <property type="match status" value="2"/>
</dbReference>
<evidence type="ECO:0000259" key="5">
    <source>
        <dbReference type="PROSITE" id="PS50075"/>
    </source>
</evidence>
<keyword evidence="2" id="KW-0596">Phosphopantetheine</keyword>
<sequence>MTHADDVRRAYGIDDLPGLIAAVAGQEPQRVALRHGEVTVTYAELAAEIGALSTVMTVEALVPVVVSGRLPALLESGDGALGAVLDALLGDALAAAPTAPVAAAPVETLVSVFEEQVRRTPDAIALDYAGVTLTYAEFDARVNALAHHLIGLGVRPDTLVGLAVRRSIDLVVGMYAILKAGGAYLPIDPDHPADRSAYVLAVAAPVVVLTTARDEPGFGREVATLRIDEFAEPPTPDAPAVTRSADHIAYVIFTSGSTGRPKGVAVPHRAIVANLRWRQRMYRLRADDAVVQKTPFTFDVSVWEFFWPLQVGARLVVAEPDGHRDPAYLARLIGERGVTVAHFVPSMLAVFVAESQAAAVDSLRLVFASGEALPAATAAAFRNICGATLHNLYGPTEAAVDVTAHEVTGADVAAVPIGVAADDIELLVLDDSLRPVARGVVGELYLAGVQLARGYVARPGLTAERFVADPEGPAGERMYRTGDLVRWTPGVEGGPDELEYLGRTDFQVKLRGLRIELGEVEAALLRHPRVTQAAVVLHRRAGGDHLVGYVVGDSIDDEEVLDRVRRELPEYMVPALLVPLDAMPLNANGKLDRRALPEPEFGSGAAVYRAPQSETEIAVAAVFAELLDVARVGADDDFFALGGNSLLATRALARIAAALGATVDVRDFFDRPNVAAVAALSHPDAARPPLVAGPRPEHVPLSPAQRRMWFLNRFDADTEQARDLGAAAVDNIPVALRLRGPLEVSALSAAITDLVARHEVLRTVYPQTPDGPAQSVRRVHAVFDLTPAEVPEDRLVAAVRRAAGQGFDVAEEIPVRVRLLRCGPEDHTLVLVVHHIAADGFSLGPLMRDLATAYAARREGRAPEWAPLPVQYADYALWQQRVLGAETDADSPAARQLAFWRTELAGSPAQLDLPTDRPRPAAASYRGATYEFALDAALRADVEAIAARVRATPFMVLHAALAALLARLSGTADIAIGTPVAGRGAAELDDLVGMFVNTLVLRTEVDAARGFADLIARAADRDLRAFAHADIPFEQLVEALNPARSAARHPLFQVALFMQNIGPIALAMPGLHTEPVDFDPGFAKFDLQLTVSDAGEGYRAEFTYATDLFDAPTVREFAAKFVRLLRAAVDDPDAPVGDLPLLDAGELDYVVASWNASGHRVPDRFLHEGFDAQVRRTPEAVALVTDTERLSYAELSDRADRLARMLIGIGVGPEALVVLALPRSVELVVAMYAVARAGGAYVPVDPAHPAERIGHILDTARPHAILTSRAARFDAAGAAAPVHHLDELDLSGYPSGKIGDRERHGALHPQHPAYVIFTSGSTGKPKGVAVSHQAIANQLAWMHAEYRPHTGDVYLQKTASTFDVSLWGYFLPLRAGATLVLAAPDGHRDPRYLAETIAREGVTLTDFVPSMLAAFAAHARPGELDSLRAVFVIGEALAPETAAAFRQVCDADLHNLYGPTEAAVSITNREVTEVDAPYVPIGEPEWNSQVYVLDGRLRPAPIGVPGELYLAGAQLARGYHGRVDLTADRFVANPFGAPGTRMYRTGDLVRWSRDGELVYLGRTDFQVKFRGQRIELAEIEAALLAAPEVGQAAARLVTGPAGEFLAGYVIAAPGATVDPAVVKAAVAQRLPGYMVPAAVVVASEFPRNANGKLDRTALPVPELTAERYRPPVDAAQRLVAGVFAEVLRARRVGLDDDFFALGGSSLDATQVTARTGEAAGVRVPLRALFDAPTVEGFAAAVERLGAGGAARLPLVRRERPERVPLSPAQQRLWFLNRVETQDGADSVYNLPLVLGLTGRLDVTALERAVLDVLARHETLRTTYPETDSGPCQSVLDAADIGLSLHPVPIDRCALQDAVAGIVRAGFDVTAELPCRVALLSVDRVDEARGVTGDEYVLVFVVHHIAADALSMAPLVTDLVRAYLARLTGRRPDWAPLPVRYADYSLWHRDLLGAEDVPGDLACQQLRFWRAVLDGAPAQLPLPADRPRPAVASHEGAAVDVVIEPEVAAGLRALARRHGATLFMTLHAAFAATLARMSGSADIVIGSPVGGRGERALDGLVGMFVNTLALRTRVAADASFEALLSEVRDADLAAFANADLPFERLVDAMAVDRSAGAHPLFQVMFSFETATPAFDEKAMEVPWLSVRPVEIPDDGAKFDLHLVVSERAGSAGLSATLRYATDLFDPATAESYADRLRRMLAAAAVDAGTRIGEIELLSDAERGRMLGEWNATAHPVPESDTLASLFAAQVERTPDAPAVTFEATRPSHALSDHPVTQPHAVTGCSPDDRDAAPAQPSPGDPSTSPSATLSYSEFAGRVNRLARWLVSRGVGPETLVALGMHRSVDLVVGMYAIVAAGGAYLPLDPGHPAERTAHILATAAPVCVLTAGADLHCGLPETRIDRLDLSGYPDTPLTDADRRAPLRPANTAYVLFTSGSTGVPKGVAMSHRGIVNRLRWMQSEHVALGSGDVLLQKTPATFDVSVPEFFWPLQVGARMVLARPDGHRDPAYLARLIRAEGVTVAHFVPSMLAVFVAGEFDVPSLREVFCSGEALPVGVAHRMRELTGARVHNGYGPTEAAVEVTFHTVCDTDFETVPMGKPIWNTRTYVLDARLRPVPEGVPGELYLAGAQLARGYLASPGRTADRFVADPFGPLGERMYRTGDLVRWTRAGELEFLGRTDFQVKIRGLRIELGEIESALRALPPVTQAAVLVRDDRGTGEQLVAYLVADAPVETETVRDALAQRLPGYMVPRTFVVLDRFPVNASGKLDRSALPAPAVAPAVFEAPGGPAEKLVAETFTALLGVTEVGAEDDFFALGGNSLSATQLAARLGAATGAEVAVRTIFDAPTVRALARRLTVDGPPESGPVALP</sequence>
<dbReference type="NCBIfam" id="NF003417">
    <property type="entry name" value="PRK04813.1"/>
    <property type="match status" value="4"/>
</dbReference>
<reference evidence="6 7" key="1">
    <citation type="submission" date="2024-06" db="EMBL/GenBank/DDBJ databases">
        <title>The Natural Products Discovery Center: Release of the First 8490 Sequenced Strains for Exploring Actinobacteria Biosynthetic Diversity.</title>
        <authorList>
            <person name="Kalkreuter E."/>
            <person name="Kautsar S.A."/>
            <person name="Yang D."/>
            <person name="Bader C.D."/>
            <person name="Teijaro C.N."/>
            <person name="Fluegel L."/>
            <person name="Davis C.M."/>
            <person name="Simpson J.R."/>
            <person name="Lauterbach L."/>
            <person name="Steele A.D."/>
            <person name="Gui C."/>
            <person name="Meng S."/>
            <person name="Li G."/>
            <person name="Viehrig K."/>
            <person name="Ye F."/>
            <person name="Su P."/>
            <person name="Kiefer A.F."/>
            <person name="Nichols A."/>
            <person name="Cepeda A.J."/>
            <person name="Yan W."/>
            <person name="Fan B."/>
            <person name="Jiang Y."/>
            <person name="Adhikari A."/>
            <person name="Zheng C.-J."/>
            <person name="Schuster L."/>
            <person name="Cowan T.M."/>
            <person name="Smanski M.J."/>
            <person name="Chevrette M.G."/>
            <person name="De Carvalho L.P.S."/>
            <person name="Shen B."/>
        </authorList>
    </citation>
    <scope>NUCLEOTIDE SEQUENCE [LARGE SCALE GENOMIC DNA]</scope>
    <source>
        <strain evidence="6 7">NPDC019434</strain>
    </source>
</reference>
<dbReference type="SMART" id="SM00823">
    <property type="entry name" value="PKS_PP"/>
    <property type="match status" value="3"/>
</dbReference>
<keyword evidence="7" id="KW-1185">Reference proteome</keyword>
<dbReference type="PROSITE" id="PS00012">
    <property type="entry name" value="PHOSPHOPANTETHEINE"/>
    <property type="match status" value="2"/>
</dbReference>
<dbReference type="SUPFAM" id="SSF47336">
    <property type="entry name" value="ACP-like"/>
    <property type="match status" value="3"/>
</dbReference>
<feature type="domain" description="Carrier" evidence="5">
    <location>
        <begin position="610"/>
        <end position="685"/>
    </location>
</feature>
<dbReference type="InterPro" id="IPR025110">
    <property type="entry name" value="AMP-bd_C"/>
</dbReference>
<dbReference type="InterPro" id="IPR000873">
    <property type="entry name" value="AMP-dep_synth/lig_dom"/>
</dbReference>
<feature type="domain" description="Carrier" evidence="5">
    <location>
        <begin position="1670"/>
        <end position="1745"/>
    </location>
</feature>
<dbReference type="PROSITE" id="PS00455">
    <property type="entry name" value="AMP_BINDING"/>
    <property type="match status" value="3"/>
</dbReference>
<dbReference type="Gene3D" id="1.10.1200.10">
    <property type="entry name" value="ACP-like"/>
    <property type="match status" value="2"/>
</dbReference>
<evidence type="ECO:0000256" key="2">
    <source>
        <dbReference type="ARBA" id="ARBA00022450"/>
    </source>
</evidence>
<dbReference type="InterPro" id="IPR020845">
    <property type="entry name" value="AMP-binding_CS"/>
</dbReference>
<dbReference type="InterPro" id="IPR029058">
    <property type="entry name" value="AB_hydrolase_fold"/>
</dbReference>
<dbReference type="CDD" id="cd19540">
    <property type="entry name" value="LCL_NRPS-like"/>
    <property type="match status" value="2"/>
</dbReference>
<protein>
    <submittedName>
        <fullName evidence="6">Amino acid adenylation domain-containing protein</fullName>
    </submittedName>
</protein>
<evidence type="ECO:0000256" key="4">
    <source>
        <dbReference type="SAM" id="MobiDB-lite"/>
    </source>
</evidence>
<dbReference type="Gene3D" id="3.30.300.30">
    <property type="match status" value="3"/>
</dbReference>
<organism evidence="6 7">
    <name type="scientific">Nocardia niwae</name>
    <dbReference type="NCBI Taxonomy" id="626084"/>
    <lineage>
        <taxon>Bacteria</taxon>
        <taxon>Bacillati</taxon>
        <taxon>Actinomycetota</taxon>
        <taxon>Actinomycetes</taxon>
        <taxon>Mycobacteriales</taxon>
        <taxon>Nocardiaceae</taxon>
        <taxon>Nocardia</taxon>
    </lineage>
</organism>
<dbReference type="InterPro" id="IPR010071">
    <property type="entry name" value="AA_adenyl_dom"/>
</dbReference>
<evidence type="ECO:0000313" key="7">
    <source>
        <dbReference type="Proteomes" id="UP001550535"/>
    </source>
</evidence>
<dbReference type="Gene3D" id="2.30.38.10">
    <property type="entry name" value="Luciferase, Domain 3"/>
    <property type="match status" value="3"/>
</dbReference>
<dbReference type="Gene3D" id="3.30.559.10">
    <property type="entry name" value="Chloramphenicol acetyltransferase-like domain"/>
    <property type="match status" value="2"/>
</dbReference>
<dbReference type="InterPro" id="IPR001242">
    <property type="entry name" value="Condensation_dom"/>
</dbReference>